<dbReference type="InterPro" id="IPR003732">
    <property type="entry name" value="Daa-tRNA_deacyls_DTD"/>
</dbReference>
<keyword evidence="2" id="KW-0820">tRNA-binding</keyword>
<dbReference type="FunFam" id="3.50.80.10:FF:000001">
    <property type="entry name" value="D-aminoacyl-tRNA deacylase"/>
    <property type="match status" value="1"/>
</dbReference>
<evidence type="ECO:0000313" key="3">
    <source>
        <dbReference type="EMBL" id="MBC8529044.1"/>
    </source>
</evidence>
<comment type="domain">
    <text evidence="2">A Gly-cisPro motif from one monomer fits into the active site of the other monomer to allow specific chiral rejection of L-amino acids.</text>
</comment>
<comment type="caution">
    <text evidence="3">The sequence shown here is derived from an EMBL/GenBank/DDBJ whole genome shotgun (WGS) entry which is preliminary data.</text>
</comment>
<evidence type="ECO:0000313" key="4">
    <source>
        <dbReference type="Proteomes" id="UP000654279"/>
    </source>
</evidence>
<keyword evidence="4" id="KW-1185">Reference proteome</keyword>
<keyword evidence="2" id="KW-0963">Cytoplasm</keyword>
<dbReference type="NCBIfam" id="TIGR00256">
    <property type="entry name" value="D-aminoacyl-tRNA deacylase"/>
    <property type="match status" value="1"/>
</dbReference>
<dbReference type="InterPro" id="IPR023509">
    <property type="entry name" value="DTD-like_sf"/>
</dbReference>
<dbReference type="Proteomes" id="UP000654279">
    <property type="component" value="Unassembled WGS sequence"/>
</dbReference>
<dbReference type="GO" id="GO:0106026">
    <property type="term" value="F:Gly-tRNA(Ala) deacylase activity"/>
    <property type="evidence" value="ECO:0007669"/>
    <property type="project" value="UniProtKB-UniRule"/>
</dbReference>
<dbReference type="CDD" id="cd00563">
    <property type="entry name" value="Dtyr_deacylase"/>
    <property type="match status" value="1"/>
</dbReference>
<comment type="similarity">
    <text evidence="1 2">Belongs to the DTD family.</text>
</comment>
<dbReference type="PANTHER" id="PTHR10472:SF5">
    <property type="entry name" value="D-AMINOACYL-TRNA DEACYLASE 1"/>
    <property type="match status" value="1"/>
</dbReference>
<dbReference type="EC" id="3.1.1.96" evidence="2"/>
<dbReference type="GO" id="GO:0019478">
    <property type="term" value="P:D-amino acid catabolic process"/>
    <property type="evidence" value="ECO:0007669"/>
    <property type="project" value="UniProtKB-UniRule"/>
</dbReference>
<dbReference type="GO" id="GO:0051500">
    <property type="term" value="F:D-tyrosyl-tRNA(Tyr) deacylase activity"/>
    <property type="evidence" value="ECO:0007669"/>
    <property type="project" value="TreeGrafter"/>
</dbReference>
<dbReference type="RefSeq" id="WP_249284946.1">
    <property type="nucleotide sequence ID" value="NZ_JACRSO010000002.1"/>
</dbReference>
<accession>A0A926CZZ9</accession>
<dbReference type="SUPFAM" id="SSF69500">
    <property type="entry name" value="DTD-like"/>
    <property type="match status" value="1"/>
</dbReference>
<dbReference type="HAMAP" id="MF_00518">
    <property type="entry name" value="Deacylase_Dtd"/>
    <property type="match status" value="1"/>
</dbReference>
<comment type="catalytic activity">
    <reaction evidence="2">
        <text>glycyl-tRNA(Ala) + H2O = tRNA(Ala) + glycine + H(+)</text>
        <dbReference type="Rhea" id="RHEA:53744"/>
        <dbReference type="Rhea" id="RHEA-COMP:9657"/>
        <dbReference type="Rhea" id="RHEA-COMP:13640"/>
        <dbReference type="ChEBI" id="CHEBI:15377"/>
        <dbReference type="ChEBI" id="CHEBI:15378"/>
        <dbReference type="ChEBI" id="CHEBI:57305"/>
        <dbReference type="ChEBI" id="CHEBI:78442"/>
        <dbReference type="ChEBI" id="CHEBI:78522"/>
    </reaction>
</comment>
<reference evidence="3" key="1">
    <citation type="submission" date="2020-08" db="EMBL/GenBank/DDBJ databases">
        <title>Genome public.</title>
        <authorList>
            <person name="Liu C."/>
            <person name="Sun Q."/>
        </authorList>
    </citation>
    <scope>NUCLEOTIDE SEQUENCE</scope>
    <source>
        <strain evidence="3">NSJ-44</strain>
    </source>
</reference>
<comment type="catalytic activity">
    <reaction evidence="2">
        <text>a D-aminoacyl-tRNA + H2O = a tRNA + a D-alpha-amino acid + H(+)</text>
        <dbReference type="Rhea" id="RHEA:13953"/>
        <dbReference type="Rhea" id="RHEA-COMP:10123"/>
        <dbReference type="Rhea" id="RHEA-COMP:10124"/>
        <dbReference type="ChEBI" id="CHEBI:15377"/>
        <dbReference type="ChEBI" id="CHEBI:15378"/>
        <dbReference type="ChEBI" id="CHEBI:59871"/>
        <dbReference type="ChEBI" id="CHEBI:78442"/>
        <dbReference type="ChEBI" id="CHEBI:79333"/>
        <dbReference type="EC" id="3.1.1.96"/>
    </reaction>
</comment>
<evidence type="ECO:0000256" key="2">
    <source>
        <dbReference type="HAMAP-Rule" id="MF_00518"/>
    </source>
</evidence>
<dbReference type="EMBL" id="JACRSO010000002">
    <property type="protein sequence ID" value="MBC8529044.1"/>
    <property type="molecule type" value="Genomic_DNA"/>
</dbReference>
<dbReference type="Gene3D" id="3.50.80.10">
    <property type="entry name" value="D-tyrosyl-tRNA(Tyr) deacylase"/>
    <property type="match status" value="1"/>
</dbReference>
<dbReference type="AlphaFoldDB" id="A0A926CZZ9"/>
<keyword evidence="2 3" id="KW-0378">Hydrolase</keyword>
<dbReference type="GO" id="GO:0043908">
    <property type="term" value="F:Ser(Gly)-tRNA(Ala) hydrolase activity"/>
    <property type="evidence" value="ECO:0007669"/>
    <property type="project" value="UniProtKB-UniRule"/>
</dbReference>
<organism evidence="3 4">
    <name type="scientific">Luoshenia tenuis</name>
    <dbReference type="NCBI Taxonomy" id="2763654"/>
    <lineage>
        <taxon>Bacteria</taxon>
        <taxon>Bacillati</taxon>
        <taxon>Bacillota</taxon>
        <taxon>Clostridia</taxon>
        <taxon>Christensenellales</taxon>
        <taxon>Christensenellaceae</taxon>
        <taxon>Luoshenia</taxon>
    </lineage>
</organism>
<gene>
    <name evidence="2" type="primary">dtd</name>
    <name evidence="3" type="ORF">H8699_06355</name>
</gene>
<dbReference type="EC" id="3.1.1.-" evidence="2"/>
<feature type="short sequence motif" description="Gly-cisPro motif, important for rejection of L-amino acids" evidence="2">
    <location>
        <begin position="137"/>
        <end position="138"/>
    </location>
</feature>
<name>A0A926CZZ9_9FIRM</name>
<protein>
    <recommendedName>
        <fullName evidence="2">D-aminoacyl-tRNA deacylase</fullName>
        <shortName evidence="2">DTD</shortName>
        <ecNumber evidence="2">3.1.1.96</ecNumber>
    </recommendedName>
    <alternativeName>
        <fullName evidence="2">Gly-tRNA(Ala) deacylase</fullName>
        <ecNumber evidence="2">3.1.1.-</ecNumber>
    </alternativeName>
</protein>
<sequence>MRAVIQRVARAKVETGGQTLGAIGKGLMILLGVEKGDTLKDGEYLCDKIANLRIFEDEAEKMNLSLLDIGGEALMISQFTLLGDARHGRRPGFTDAELPEKAEPLYEAALLRLAGYGLRVQKGRFGADMQVELVNDGPVTLLLDSKKKF</sequence>
<comment type="function">
    <text evidence="2">An aminoacyl-tRNA editing enzyme that deacylates mischarged D-aminoacyl-tRNAs. Also deacylates mischarged glycyl-tRNA(Ala), protecting cells against glycine mischarging by AlaRS. Acts via tRNA-based rather than protein-based catalysis; rejects L-amino acids rather than detecting D-amino acids in the active site. By recycling D-aminoacyl-tRNA to D-amino acids and free tRNA molecules, this enzyme counteracts the toxicity associated with the formation of D-aminoacyl-tRNA entities in vivo and helps enforce protein L-homochirality.</text>
</comment>
<evidence type="ECO:0000256" key="1">
    <source>
        <dbReference type="ARBA" id="ARBA00009673"/>
    </source>
</evidence>
<comment type="subcellular location">
    <subcellularLocation>
        <location evidence="2">Cytoplasm</location>
    </subcellularLocation>
</comment>
<dbReference type="PANTHER" id="PTHR10472">
    <property type="entry name" value="D-TYROSYL-TRNA TYR DEACYLASE"/>
    <property type="match status" value="1"/>
</dbReference>
<keyword evidence="2" id="KW-0694">RNA-binding</keyword>
<dbReference type="GO" id="GO:0005737">
    <property type="term" value="C:cytoplasm"/>
    <property type="evidence" value="ECO:0007669"/>
    <property type="project" value="UniProtKB-SubCell"/>
</dbReference>
<dbReference type="Pfam" id="PF02580">
    <property type="entry name" value="Tyr_Deacylase"/>
    <property type="match status" value="1"/>
</dbReference>
<dbReference type="GO" id="GO:0000049">
    <property type="term" value="F:tRNA binding"/>
    <property type="evidence" value="ECO:0007669"/>
    <property type="project" value="UniProtKB-UniRule"/>
</dbReference>
<proteinExistence type="inferred from homology"/>
<comment type="subunit">
    <text evidence="2">Homodimer.</text>
</comment>